<evidence type="ECO:0000256" key="5">
    <source>
        <dbReference type="ARBA" id="ARBA00023136"/>
    </source>
</evidence>
<gene>
    <name evidence="7" type="ORF">SAMN02745912_03324</name>
</gene>
<dbReference type="AlphaFoldDB" id="A0A1M6SIH6"/>
<dbReference type="GO" id="GO:0005886">
    <property type="term" value="C:plasma membrane"/>
    <property type="evidence" value="ECO:0007669"/>
    <property type="project" value="UniProtKB-SubCell"/>
</dbReference>
<keyword evidence="3 6" id="KW-0812">Transmembrane</keyword>
<sequence>MKFLRQLGIILIIVFLGEFIRKIFNLPLPGNVLGMIILLCLLSLKIIKVETIDDISNFMLEHLPFFFIPGGVSLISNLELLKSKGLIILLICLISTAIVMIVTGLTIQLLKRSFKI</sequence>
<evidence type="ECO:0000256" key="2">
    <source>
        <dbReference type="ARBA" id="ARBA00022475"/>
    </source>
</evidence>
<feature type="transmembrane region" description="Helical" evidence="6">
    <location>
        <begin position="86"/>
        <end position="110"/>
    </location>
</feature>
<reference evidence="7 8" key="1">
    <citation type="submission" date="2016-11" db="EMBL/GenBank/DDBJ databases">
        <authorList>
            <person name="Jaros S."/>
            <person name="Januszkiewicz K."/>
            <person name="Wedrychowicz H."/>
        </authorList>
    </citation>
    <scope>NUCLEOTIDE SEQUENCE [LARGE SCALE GENOMIC DNA]</scope>
    <source>
        <strain evidence="7 8">DSM 15212</strain>
    </source>
</reference>
<feature type="transmembrane region" description="Helical" evidence="6">
    <location>
        <begin position="30"/>
        <end position="47"/>
    </location>
</feature>
<dbReference type="EMBL" id="FRAG01000062">
    <property type="protein sequence ID" value="SHK44523.1"/>
    <property type="molecule type" value="Genomic_DNA"/>
</dbReference>
<dbReference type="InterPro" id="IPR005538">
    <property type="entry name" value="LrgA/CidA"/>
</dbReference>
<dbReference type="PANTHER" id="PTHR33931:SF2">
    <property type="entry name" value="HOLIN-LIKE PROTEIN CIDA"/>
    <property type="match status" value="1"/>
</dbReference>
<protein>
    <submittedName>
        <fullName evidence="7">Holin-like protein</fullName>
    </submittedName>
</protein>
<dbReference type="Proteomes" id="UP000184465">
    <property type="component" value="Unassembled WGS sequence"/>
</dbReference>
<keyword evidence="8" id="KW-1185">Reference proteome</keyword>
<comment type="subcellular location">
    <subcellularLocation>
        <location evidence="1">Cell membrane</location>
        <topology evidence="1">Multi-pass membrane protein</topology>
    </subcellularLocation>
</comment>
<proteinExistence type="predicted"/>
<evidence type="ECO:0000256" key="6">
    <source>
        <dbReference type="SAM" id="Phobius"/>
    </source>
</evidence>
<dbReference type="Pfam" id="PF03788">
    <property type="entry name" value="LrgA"/>
    <property type="match status" value="1"/>
</dbReference>
<accession>A0A1M6SIH6</accession>
<keyword evidence="4 6" id="KW-1133">Transmembrane helix</keyword>
<keyword evidence="5 6" id="KW-0472">Membrane</keyword>
<evidence type="ECO:0000256" key="4">
    <source>
        <dbReference type="ARBA" id="ARBA00022989"/>
    </source>
</evidence>
<dbReference type="PANTHER" id="PTHR33931">
    <property type="entry name" value="HOLIN-LIKE PROTEIN CIDA-RELATED"/>
    <property type="match status" value="1"/>
</dbReference>
<name>A0A1M6SIH6_PARC5</name>
<dbReference type="STRING" id="1121301.SAMN02745912_03324"/>
<evidence type="ECO:0000313" key="7">
    <source>
        <dbReference type="EMBL" id="SHK44523.1"/>
    </source>
</evidence>
<evidence type="ECO:0000313" key="8">
    <source>
        <dbReference type="Proteomes" id="UP000184465"/>
    </source>
</evidence>
<dbReference type="RefSeq" id="WP_073152643.1">
    <property type="nucleotide sequence ID" value="NZ_FRAG01000062.1"/>
</dbReference>
<keyword evidence="2" id="KW-1003">Cell membrane</keyword>
<feature type="transmembrane region" description="Helical" evidence="6">
    <location>
        <begin position="7"/>
        <end position="24"/>
    </location>
</feature>
<feature type="transmembrane region" description="Helical" evidence="6">
    <location>
        <begin position="59"/>
        <end position="80"/>
    </location>
</feature>
<evidence type="ECO:0000256" key="1">
    <source>
        <dbReference type="ARBA" id="ARBA00004651"/>
    </source>
</evidence>
<evidence type="ECO:0000256" key="3">
    <source>
        <dbReference type="ARBA" id="ARBA00022692"/>
    </source>
</evidence>
<dbReference type="OrthoDB" id="3176438at2"/>
<organism evidence="7 8">
    <name type="scientific">Paramaledivibacter caminithermalis (strain DSM 15212 / CIP 107654 / DViRD3)</name>
    <name type="common">Clostridium caminithermale</name>
    <dbReference type="NCBI Taxonomy" id="1121301"/>
    <lineage>
        <taxon>Bacteria</taxon>
        <taxon>Bacillati</taxon>
        <taxon>Bacillota</taxon>
        <taxon>Clostridia</taxon>
        <taxon>Peptostreptococcales</taxon>
        <taxon>Caminicellaceae</taxon>
        <taxon>Paramaledivibacter</taxon>
    </lineage>
</organism>